<evidence type="ECO:0000256" key="2">
    <source>
        <dbReference type="ARBA" id="ARBA00007579"/>
    </source>
</evidence>
<dbReference type="AlphaFoldDB" id="A0A0C3QB95"/>
<evidence type="ECO:0000259" key="7">
    <source>
        <dbReference type="PROSITE" id="PS51462"/>
    </source>
</evidence>
<sequence length="238" mass="27300">LRKSRLMSERCIIVTPQDKAIGALDKKKCHLMTNINKGLLHGAFAAFVFHPQTGKLLMQQRASEKITFPDMWTNTCSSHRLDDLEEEKIEEEQLGVRVTATRKVEHELGITPSQAPPDNSRCLTRIHYLAPSDVLPRRHVSIALSDKLTTSLFLAPNEIRDYKWVDKKELQAMFIDRGNSFTPWFKLIARDYLFEWWDVLLSKKNVETGLYDAQYALKGVVDGSKVVSMVWMASFEVC</sequence>
<evidence type="ECO:0000256" key="3">
    <source>
        <dbReference type="ARBA" id="ARBA00012057"/>
    </source>
</evidence>
<dbReference type="GO" id="GO:0005737">
    <property type="term" value="C:cytoplasm"/>
    <property type="evidence" value="ECO:0007669"/>
    <property type="project" value="TreeGrafter"/>
</dbReference>
<feature type="non-terminal residue" evidence="8">
    <location>
        <position position="1"/>
    </location>
</feature>
<dbReference type="PIRSF" id="PIRSF018427">
    <property type="entry name" value="Isopntndiph_ism"/>
    <property type="match status" value="1"/>
</dbReference>
<dbReference type="STRING" id="1051891.A0A0C3QB95"/>
<evidence type="ECO:0000256" key="4">
    <source>
        <dbReference type="ARBA" id="ARBA00023229"/>
    </source>
</evidence>
<dbReference type="Pfam" id="PF00293">
    <property type="entry name" value="NUDIX"/>
    <property type="match status" value="1"/>
</dbReference>
<keyword evidence="5" id="KW-0413">Isomerase</keyword>
<organism evidence="8 9">
    <name type="scientific">Tulasnella calospora MUT 4182</name>
    <dbReference type="NCBI Taxonomy" id="1051891"/>
    <lineage>
        <taxon>Eukaryota</taxon>
        <taxon>Fungi</taxon>
        <taxon>Dikarya</taxon>
        <taxon>Basidiomycota</taxon>
        <taxon>Agaricomycotina</taxon>
        <taxon>Agaricomycetes</taxon>
        <taxon>Cantharellales</taxon>
        <taxon>Tulasnellaceae</taxon>
        <taxon>Tulasnella</taxon>
    </lineage>
</organism>
<dbReference type="InterPro" id="IPR000086">
    <property type="entry name" value="NUDIX_hydrolase_dom"/>
</dbReference>
<dbReference type="EC" id="5.3.3.2" evidence="3"/>
<dbReference type="CDD" id="cd02885">
    <property type="entry name" value="NUDIX_IPP_Isomerase"/>
    <property type="match status" value="1"/>
</dbReference>
<name>A0A0C3QB95_9AGAM</name>
<evidence type="ECO:0000256" key="5">
    <source>
        <dbReference type="ARBA" id="ARBA00023235"/>
    </source>
</evidence>
<dbReference type="EMBL" id="KN823134">
    <property type="protein sequence ID" value="KIO21584.1"/>
    <property type="molecule type" value="Genomic_DNA"/>
</dbReference>
<evidence type="ECO:0000313" key="9">
    <source>
        <dbReference type="Proteomes" id="UP000054248"/>
    </source>
</evidence>
<dbReference type="Proteomes" id="UP000054248">
    <property type="component" value="Unassembled WGS sequence"/>
</dbReference>
<dbReference type="PANTHER" id="PTHR10885:SF0">
    <property type="entry name" value="ISOPENTENYL-DIPHOSPHATE DELTA-ISOMERASE"/>
    <property type="match status" value="1"/>
</dbReference>
<gene>
    <name evidence="8" type="ORF">M407DRAFT_218080</name>
</gene>
<feature type="domain" description="Nudix hydrolase" evidence="7">
    <location>
        <begin position="39"/>
        <end position="187"/>
    </location>
</feature>
<dbReference type="OrthoDB" id="510307at2759"/>
<keyword evidence="4" id="KW-0414">Isoprene biosynthesis</keyword>
<dbReference type="UniPathway" id="UPA00059">
    <property type="reaction ID" value="UER00104"/>
</dbReference>
<evidence type="ECO:0000313" key="8">
    <source>
        <dbReference type="EMBL" id="KIO21584.1"/>
    </source>
</evidence>
<dbReference type="Gene3D" id="3.90.79.10">
    <property type="entry name" value="Nucleoside Triphosphate Pyrophosphohydrolase"/>
    <property type="match status" value="1"/>
</dbReference>
<dbReference type="GO" id="GO:0009240">
    <property type="term" value="P:isopentenyl diphosphate biosynthetic process"/>
    <property type="evidence" value="ECO:0007669"/>
    <property type="project" value="TreeGrafter"/>
</dbReference>
<protein>
    <recommendedName>
        <fullName evidence="3">isopentenyl-diphosphate Delta-isomerase</fullName>
        <ecNumber evidence="3">5.3.3.2</ecNumber>
    </recommendedName>
</protein>
<accession>A0A0C3QB95</accession>
<dbReference type="PANTHER" id="PTHR10885">
    <property type="entry name" value="ISOPENTENYL-DIPHOSPHATE DELTA-ISOMERASE"/>
    <property type="match status" value="1"/>
</dbReference>
<comment type="pathway">
    <text evidence="1">Isoprenoid biosynthesis; dimethylallyl diphosphate biosynthesis; dimethylallyl diphosphate from isopentenyl diphosphate: step 1/1.</text>
</comment>
<dbReference type="NCBIfam" id="TIGR02150">
    <property type="entry name" value="IPP_isom_1"/>
    <property type="match status" value="1"/>
</dbReference>
<dbReference type="InterPro" id="IPR011876">
    <property type="entry name" value="IsopentenylPP_isomerase_typ1"/>
</dbReference>
<dbReference type="GO" id="GO:0004452">
    <property type="term" value="F:isopentenyl-diphosphate delta-isomerase activity"/>
    <property type="evidence" value="ECO:0007669"/>
    <property type="project" value="UniProtKB-EC"/>
</dbReference>
<dbReference type="PROSITE" id="PS51462">
    <property type="entry name" value="NUDIX"/>
    <property type="match status" value="1"/>
</dbReference>
<comment type="similarity">
    <text evidence="2">Belongs to the IPP isomerase type 1 family.</text>
</comment>
<proteinExistence type="inferred from homology"/>
<evidence type="ECO:0000256" key="1">
    <source>
        <dbReference type="ARBA" id="ARBA00004826"/>
    </source>
</evidence>
<evidence type="ECO:0000256" key="6">
    <source>
        <dbReference type="ARBA" id="ARBA00029294"/>
    </source>
</evidence>
<keyword evidence="9" id="KW-1185">Reference proteome</keyword>
<dbReference type="HOGENOM" id="CLU_060552_0_1_1"/>
<comment type="catalytic activity">
    <reaction evidence="6">
        <text>isopentenyl diphosphate = dimethylallyl diphosphate</text>
        <dbReference type="Rhea" id="RHEA:23284"/>
        <dbReference type="ChEBI" id="CHEBI:57623"/>
        <dbReference type="ChEBI" id="CHEBI:128769"/>
        <dbReference type="EC" id="5.3.3.2"/>
    </reaction>
    <physiologicalReaction direction="left-to-right" evidence="6">
        <dbReference type="Rhea" id="RHEA:23285"/>
    </physiologicalReaction>
</comment>
<dbReference type="SUPFAM" id="SSF55811">
    <property type="entry name" value="Nudix"/>
    <property type="match status" value="1"/>
</dbReference>
<dbReference type="GO" id="GO:0050992">
    <property type="term" value="P:dimethylallyl diphosphate biosynthetic process"/>
    <property type="evidence" value="ECO:0007669"/>
    <property type="project" value="UniProtKB-UniPathway"/>
</dbReference>
<reference evidence="8 9" key="1">
    <citation type="submission" date="2014-04" db="EMBL/GenBank/DDBJ databases">
        <authorList>
            <consortium name="DOE Joint Genome Institute"/>
            <person name="Kuo A."/>
            <person name="Girlanda M."/>
            <person name="Perotto S."/>
            <person name="Kohler A."/>
            <person name="Nagy L.G."/>
            <person name="Floudas D."/>
            <person name="Copeland A."/>
            <person name="Barry K.W."/>
            <person name="Cichocki N."/>
            <person name="Veneault-Fourrey C."/>
            <person name="LaButti K."/>
            <person name="Lindquist E.A."/>
            <person name="Lipzen A."/>
            <person name="Lundell T."/>
            <person name="Morin E."/>
            <person name="Murat C."/>
            <person name="Sun H."/>
            <person name="Tunlid A."/>
            <person name="Henrissat B."/>
            <person name="Grigoriev I.V."/>
            <person name="Hibbett D.S."/>
            <person name="Martin F."/>
            <person name="Nordberg H.P."/>
            <person name="Cantor M.N."/>
            <person name="Hua S.X."/>
        </authorList>
    </citation>
    <scope>NUCLEOTIDE SEQUENCE [LARGE SCALE GENOMIC DNA]</scope>
    <source>
        <strain evidence="8 9">MUT 4182</strain>
    </source>
</reference>
<reference evidence="9" key="2">
    <citation type="submission" date="2015-01" db="EMBL/GenBank/DDBJ databases">
        <title>Evolutionary Origins and Diversification of the Mycorrhizal Mutualists.</title>
        <authorList>
            <consortium name="DOE Joint Genome Institute"/>
            <consortium name="Mycorrhizal Genomics Consortium"/>
            <person name="Kohler A."/>
            <person name="Kuo A."/>
            <person name="Nagy L.G."/>
            <person name="Floudas D."/>
            <person name="Copeland A."/>
            <person name="Barry K.W."/>
            <person name="Cichocki N."/>
            <person name="Veneault-Fourrey C."/>
            <person name="LaButti K."/>
            <person name="Lindquist E.A."/>
            <person name="Lipzen A."/>
            <person name="Lundell T."/>
            <person name="Morin E."/>
            <person name="Murat C."/>
            <person name="Riley R."/>
            <person name="Ohm R."/>
            <person name="Sun H."/>
            <person name="Tunlid A."/>
            <person name="Henrissat B."/>
            <person name="Grigoriev I.V."/>
            <person name="Hibbett D.S."/>
            <person name="Martin F."/>
        </authorList>
    </citation>
    <scope>NUCLEOTIDE SEQUENCE [LARGE SCALE GENOMIC DNA]</scope>
    <source>
        <strain evidence="9">MUT 4182</strain>
    </source>
</reference>
<dbReference type="InterPro" id="IPR015797">
    <property type="entry name" value="NUDIX_hydrolase-like_dom_sf"/>
</dbReference>